<name>A0A9P8I4H1_9PEZI</name>
<dbReference type="CDD" id="cd13901">
    <property type="entry name" value="CuRO_3_MaLCC_like"/>
    <property type="match status" value="1"/>
</dbReference>
<dbReference type="Pfam" id="PF07732">
    <property type="entry name" value="Cu-oxidase_3"/>
    <property type="match status" value="1"/>
</dbReference>
<dbReference type="PANTHER" id="PTHR11709">
    <property type="entry name" value="MULTI-COPPER OXIDASE"/>
    <property type="match status" value="1"/>
</dbReference>
<keyword evidence="2" id="KW-0479">Metal-binding</keyword>
<evidence type="ECO:0000313" key="9">
    <source>
        <dbReference type="Proteomes" id="UP000698800"/>
    </source>
</evidence>
<dbReference type="SUPFAM" id="SSF49503">
    <property type="entry name" value="Cupredoxins"/>
    <property type="match status" value="3"/>
</dbReference>
<gene>
    <name evidence="8" type="ORF">FGG08_004837</name>
</gene>
<dbReference type="GO" id="GO:0005507">
    <property type="term" value="F:copper ion binding"/>
    <property type="evidence" value="ECO:0007669"/>
    <property type="project" value="InterPro"/>
</dbReference>
<evidence type="ECO:0000259" key="5">
    <source>
        <dbReference type="Pfam" id="PF00394"/>
    </source>
</evidence>
<evidence type="ECO:0008006" key="10">
    <source>
        <dbReference type="Google" id="ProtNLM"/>
    </source>
</evidence>
<dbReference type="InterPro" id="IPR011706">
    <property type="entry name" value="Cu-oxidase_C"/>
</dbReference>
<evidence type="ECO:0000256" key="4">
    <source>
        <dbReference type="ARBA" id="ARBA00023008"/>
    </source>
</evidence>
<keyword evidence="3" id="KW-0560">Oxidoreductase</keyword>
<proteinExistence type="inferred from homology"/>
<dbReference type="OrthoDB" id="2121828at2759"/>
<dbReference type="Proteomes" id="UP000698800">
    <property type="component" value="Unassembled WGS sequence"/>
</dbReference>
<keyword evidence="9" id="KW-1185">Reference proteome</keyword>
<dbReference type="PROSITE" id="PS00080">
    <property type="entry name" value="MULTICOPPER_OXIDASE2"/>
    <property type="match status" value="1"/>
</dbReference>
<evidence type="ECO:0000256" key="1">
    <source>
        <dbReference type="ARBA" id="ARBA00010609"/>
    </source>
</evidence>
<feature type="domain" description="Plastocyanin-like" evidence="5">
    <location>
        <begin position="154"/>
        <end position="312"/>
    </location>
</feature>
<dbReference type="CDD" id="cd13880">
    <property type="entry name" value="CuRO_2_MaLCC_like"/>
    <property type="match status" value="1"/>
</dbReference>
<evidence type="ECO:0000313" key="8">
    <source>
        <dbReference type="EMBL" id="KAH0538587.1"/>
    </source>
</evidence>
<comment type="similarity">
    <text evidence="1">Belongs to the multicopper oxidase family.</text>
</comment>
<dbReference type="InterPro" id="IPR011707">
    <property type="entry name" value="Cu-oxidase-like_N"/>
</dbReference>
<comment type="caution">
    <text evidence="8">The sequence shown here is derived from an EMBL/GenBank/DDBJ whole genome shotgun (WGS) entry which is preliminary data.</text>
</comment>
<dbReference type="InterPro" id="IPR008972">
    <property type="entry name" value="Cupredoxin"/>
</dbReference>
<dbReference type="PROSITE" id="PS00079">
    <property type="entry name" value="MULTICOPPER_OXIDASE1"/>
    <property type="match status" value="1"/>
</dbReference>
<evidence type="ECO:0000259" key="7">
    <source>
        <dbReference type="Pfam" id="PF07732"/>
    </source>
</evidence>
<dbReference type="PANTHER" id="PTHR11709:SF145">
    <property type="entry name" value="LCC1"/>
    <property type="match status" value="1"/>
</dbReference>
<sequence>MATAFTANPDADIPQTGVTRYYDFTIARGQIAPDGVERQALLINGQFPGPMIEANWGDFIQVTVTNNLADQGTSLHCFKFQVGHVVHMAQPTGTGSFKERHHTTMAFHRLAFRASQFGTTWYHAHYSAQYSGGVVGPLIVHGPSSRSCDIDLGPVMLSDWYHKPYEAIVENVVGTDIASLPPHSDSNLINGKNSYDCSLITNGQVCHPNAPLAQFKFESGKTHRLRLINSGADGVQKFSIDNHVMTIISQDFIDIQPYQADVVTLAVGQRTDILVEATGNPTDAVFMRSILVGGAPCGLADQPSALAIIFYEDADQTILPTTTSGVDTTRCTNDDLSLTIPAFPMVPGPADVVANIAINLTINETGHAVWTMNGQTFRANYNNPILLLAKLGNISYPTHPEWNVYNFGENKTIRIVFQNLIPFAHPMHLHGHNMFLLHEGPGAWDGVTITNPDNPARRDTHLLQALGHFAMQITADNPGVWPFHCHIAWHLSGGLYINVMERPADISEMEIPDVMAQTCRDWAAYTNTTVVSQIDAGP</sequence>
<dbReference type="Gene3D" id="2.60.40.420">
    <property type="entry name" value="Cupredoxins - blue copper proteins"/>
    <property type="match status" value="3"/>
</dbReference>
<dbReference type="InterPro" id="IPR001117">
    <property type="entry name" value="Cu-oxidase_2nd"/>
</dbReference>
<dbReference type="Pfam" id="PF07731">
    <property type="entry name" value="Cu-oxidase_2"/>
    <property type="match status" value="1"/>
</dbReference>
<evidence type="ECO:0000259" key="6">
    <source>
        <dbReference type="Pfam" id="PF07731"/>
    </source>
</evidence>
<dbReference type="GO" id="GO:0016491">
    <property type="term" value="F:oxidoreductase activity"/>
    <property type="evidence" value="ECO:0007669"/>
    <property type="project" value="UniProtKB-KW"/>
</dbReference>
<dbReference type="InterPro" id="IPR045087">
    <property type="entry name" value="Cu-oxidase_fam"/>
</dbReference>
<feature type="domain" description="Plastocyanin-like" evidence="7">
    <location>
        <begin position="26"/>
        <end position="144"/>
    </location>
</feature>
<accession>A0A9P8I4H1</accession>
<evidence type="ECO:0000256" key="3">
    <source>
        <dbReference type="ARBA" id="ARBA00023002"/>
    </source>
</evidence>
<reference evidence="8" key="1">
    <citation type="submission" date="2021-03" db="EMBL/GenBank/DDBJ databases">
        <title>Comparative genomics and phylogenomic investigation of the class Geoglossomycetes provide insights into ecological specialization and systematics.</title>
        <authorList>
            <person name="Melie T."/>
            <person name="Pirro S."/>
            <person name="Miller A.N."/>
            <person name="Quandt A."/>
        </authorList>
    </citation>
    <scope>NUCLEOTIDE SEQUENCE</scope>
    <source>
        <strain evidence="8">GBOQ0MN5Z8</strain>
    </source>
</reference>
<dbReference type="InterPro" id="IPR002355">
    <property type="entry name" value="Cu_oxidase_Cu_BS"/>
</dbReference>
<dbReference type="InterPro" id="IPR033138">
    <property type="entry name" value="Cu_oxidase_CS"/>
</dbReference>
<protein>
    <recommendedName>
        <fullName evidence="10">Laccase</fullName>
    </recommendedName>
</protein>
<organism evidence="8 9">
    <name type="scientific">Glutinoglossum americanum</name>
    <dbReference type="NCBI Taxonomy" id="1670608"/>
    <lineage>
        <taxon>Eukaryota</taxon>
        <taxon>Fungi</taxon>
        <taxon>Dikarya</taxon>
        <taxon>Ascomycota</taxon>
        <taxon>Pezizomycotina</taxon>
        <taxon>Geoglossomycetes</taxon>
        <taxon>Geoglossales</taxon>
        <taxon>Geoglossaceae</taxon>
        <taxon>Glutinoglossum</taxon>
    </lineage>
</organism>
<feature type="domain" description="Plastocyanin-like" evidence="6">
    <location>
        <begin position="395"/>
        <end position="504"/>
    </location>
</feature>
<keyword evidence="4" id="KW-0186">Copper</keyword>
<dbReference type="EMBL" id="JAGHQL010000103">
    <property type="protein sequence ID" value="KAH0538587.1"/>
    <property type="molecule type" value="Genomic_DNA"/>
</dbReference>
<evidence type="ECO:0000256" key="2">
    <source>
        <dbReference type="ARBA" id="ARBA00022723"/>
    </source>
</evidence>
<dbReference type="AlphaFoldDB" id="A0A9P8I4H1"/>
<dbReference type="Pfam" id="PF00394">
    <property type="entry name" value="Cu-oxidase"/>
    <property type="match status" value="1"/>
</dbReference>